<evidence type="ECO:0000313" key="1">
    <source>
        <dbReference type="EMBL" id="JAH05598.1"/>
    </source>
</evidence>
<reference evidence="1" key="1">
    <citation type="submission" date="2014-11" db="EMBL/GenBank/DDBJ databases">
        <authorList>
            <person name="Amaro Gonzalez C."/>
        </authorList>
    </citation>
    <scope>NUCLEOTIDE SEQUENCE</scope>
</reference>
<proteinExistence type="predicted"/>
<name>A0A0E9PP15_ANGAN</name>
<sequence>MERSPWMRSMASWPACRRMWNAREVWCSHQTFAGPKRVEIFE</sequence>
<accession>A0A0E9PP15</accession>
<reference evidence="1" key="2">
    <citation type="journal article" date="2015" name="Fish Shellfish Immunol.">
        <title>Early steps in the European eel (Anguilla anguilla)-Vibrio vulnificus interaction in the gills: Role of the RtxA13 toxin.</title>
        <authorList>
            <person name="Callol A."/>
            <person name="Pajuelo D."/>
            <person name="Ebbesson L."/>
            <person name="Teles M."/>
            <person name="MacKenzie S."/>
            <person name="Amaro C."/>
        </authorList>
    </citation>
    <scope>NUCLEOTIDE SEQUENCE</scope>
</reference>
<dbReference type="AlphaFoldDB" id="A0A0E9PP15"/>
<dbReference type="EMBL" id="GBXM01102979">
    <property type="protein sequence ID" value="JAH05598.1"/>
    <property type="molecule type" value="Transcribed_RNA"/>
</dbReference>
<protein>
    <submittedName>
        <fullName evidence="1">Uncharacterized protein</fullName>
    </submittedName>
</protein>
<organism evidence="1">
    <name type="scientific">Anguilla anguilla</name>
    <name type="common">European freshwater eel</name>
    <name type="synonym">Muraena anguilla</name>
    <dbReference type="NCBI Taxonomy" id="7936"/>
    <lineage>
        <taxon>Eukaryota</taxon>
        <taxon>Metazoa</taxon>
        <taxon>Chordata</taxon>
        <taxon>Craniata</taxon>
        <taxon>Vertebrata</taxon>
        <taxon>Euteleostomi</taxon>
        <taxon>Actinopterygii</taxon>
        <taxon>Neopterygii</taxon>
        <taxon>Teleostei</taxon>
        <taxon>Anguilliformes</taxon>
        <taxon>Anguillidae</taxon>
        <taxon>Anguilla</taxon>
    </lineage>
</organism>